<proteinExistence type="predicted"/>
<accession>A0A7C9IVJ3</accession>
<comment type="caution">
    <text evidence="1">The sequence shown here is derived from an EMBL/GenBank/DDBJ whole genome shotgun (WGS) entry which is preliminary data.</text>
</comment>
<dbReference type="EMBL" id="WVUD01000022">
    <property type="protein sequence ID" value="MYL83943.1"/>
    <property type="molecule type" value="Genomic_DNA"/>
</dbReference>
<sequence length="119" mass="12296">MQISIITHRPEDFTAFAAALAEKGAQTSLVATGQAALDQARQAPPTLAVVDEALPDMAAFALVSQLLQVNAFIHTAVATKLSPEAFHEAGEGLGILAALPMQPSATDAHTLLANLKALV</sequence>
<dbReference type="InterPro" id="IPR011006">
    <property type="entry name" value="CheY-like_superfamily"/>
</dbReference>
<evidence type="ECO:0000313" key="1">
    <source>
        <dbReference type="EMBL" id="MYL83943.1"/>
    </source>
</evidence>
<keyword evidence="2" id="KW-1185">Reference proteome</keyword>
<organism evidence="1 2">
    <name type="scientific">Solidesulfovibrio aerotolerans</name>
    <dbReference type="NCBI Taxonomy" id="295255"/>
    <lineage>
        <taxon>Bacteria</taxon>
        <taxon>Pseudomonadati</taxon>
        <taxon>Thermodesulfobacteriota</taxon>
        <taxon>Desulfovibrionia</taxon>
        <taxon>Desulfovibrionales</taxon>
        <taxon>Desulfovibrionaceae</taxon>
        <taxon>Solidesulfovibrio</taxon>
    </lineage>
</organism>
<reference evidence="1 2" key="1">
    <citation type="submission" date="2020-01" db="EMBL/GenBank/DDBJ databases">
        <title>Genome sequence of Desulfovibrio aerotolerans DSM 16695(T).</title>
        <authorList>
            <person name="Karnachuk O."/>
            <person name="Avakyan M."/>
            <person name="Mardanov A."/>
            <person name="Kadnikov V."/>
            <person name="Ravin N."/>
        </authorList>
    </citation>
    <scope>NUCLEOTIDE SEQUENCE [LARGE SCALE GENOMIC DNA]</scope>
    <source>
        <strain evidence="1 2">DSM 16695</strain>
    </source>
</reference>
<dbReference type="Proteomes" id="UP000482487">
    <property type="component" value="Unassembled WGS sequence"/>
</dbReference>
<name>A0A7C9IVJ3_9BACT</name>
<dbReference type="AlphaFoldDB" id="A0A7C9IVJ3"/>
<evidence type="ECO:0000313" key="2">
    <source>
        <dbReference type="Proteomes" id="UP000482487"/>
    </source>
</evidence>
<protein>
    <recommendedName>
        <fullName evidence="3">Response regulator</fullName>
    </recommendedName>
</protein>
<gene>
    <name evidence="1" type="ORF">GTA51_12470</name>
</gene>
<dbReference type="Gene3D" id="3.40.50.2300">
    <property type="match status" value="1"/>
</dbReference>
<evidence type="ECO:0008006" key="3">
    <source>
        <dbReference type="Google" id="ProtNLM"/>
    </source>
</evidence>
<dbReference type="OrthoDB" id="5418918at2"/>
<dbReference type="SUPFAM" id="SSF52172">
    <property type="entry name" value="CheY-like"/>
    <property type="match status" value="1"/>
</dbReference>
<dbReference type="RefSeq" id="WP_160961539.1">
    <property type="nucleotide sequence ID" value="NZ_WVUD01000022.1"/>
</dbReference>